<dbReference type="InterPro" id="IPR011604">
    <property type="entry name" value="PDDEXK-like_dom_sf"/>
</dbReference>
<organism evidence="2 3">
    <name type="scientific">Methanocorpusculum vombati</name>
    <dbReference type="NCBI Taxonomy" id="3002864"/>
    <lineage>
        <taxon>Archaea</taxon>
        <taxon>Methanobacteriati</taxon>
        <taxon>Methanobacteriota</taxon>
        <taxon>Stenosarchaea group</taxon>
        <taxon>Methanomicrobia</taxon>
        <taxon>Methanomicrobiales</taxon>
        <taxon>Methanocorpusculaceae</taxon>
        <taxon>Methanocorpusculum</taxon>
    </lineage>
</organism>
<dbReference type="Gene3D" id="3.40.50.300">
    <property type="entry name" value="P-loop containing nucleotide triphosphate hydrolases"/>
    <property type="match status" value="1"/>
</dbReference>
<evidence type="ECO:0000259" key="1">
    <source>
        <dbReference type="Pfam" id="PF12705"/>
    </source>
</evidence>
<dbReference type="SUPFAM" id="SSF52980">
    <property type="entry name" value="Restriction endonuclease-like"/>
    <property type="match status" value="1"/>
</dbReference>
<dbReference type="InterPro" id="IPR038726">
    <property type="entry name" value="PDDEXK_AddAB-type"/>
</dbReference>
<keyword evidence="3" id="KW-1185">Reference proteome</keyword>
<dbReference type="Pfam" id="PF12705">
    <property type="entry name" value="PDDEXK_1"/>
    <property type="match status" value="1"/>
</dbReference>
<dbReference type="Gene3D" id="3.90.320.10">
    <property type="match status" value="1"/>
</dbReference>
<comment type="caution">
    <text evidence="2">The sequence shown here is derived from an EMBL/GenBank/DDBJ whole genome shotgun (WGS) entry which is preliminary data.</text>
</comment>
<dbReference type="InterPro" id="IPR027417">
    <property type="entry name" value="P-loop_NTPase"/>
</dbReference>
<dbReference type="EMBL" id="JAPTGC010000006">
    <property type="protein sequence ID" value="MCZ0862752.1"/>
    <property type="molecule type" value="Genomic_DNA"/>
</dbReference>
<dbReference type="SUPFAM" id="SSF52540">
    <property type="entry name" value="P-loop containing nucleoside triphosphate hydrolases"/>
    <property type="match status" value="1"/>
</dbReference>
<dbReference type="InterPro" id="IPR011335">
    <property type="entry name" value="Restrct_endonuc-II-like"/>
</dbReference>
<protein>
    <submittedName>
        <fullName evidence="2">PD-(D/E)XK nuclease family protein</fullName>
    </submittedName>
</protein>
<feature type="domain" description="PD-(D/E)XK endonuclease-like" evidence="1">
    <location>
        <begin position="721"/>
        <end position="988"/>
    </location>
</feature>
<gene>
    <name evidence="2" type="ORF">O0S09_05710</name>
</gene>
<reference evidence="2" key="1">
    <citation type="submission" date="2022-12" db="EMBL/GenBank/DDBJ databases">
        <title>Isolation and characterisation of novel Methanocorpusculum spp. from native Australian herbivores indicates the genus is ancestrally host-associated.</title>
        <authorList>
            <person name="Volmer J.G."/>
            <person name="Soo R.M."/>
            <person name="Evans P.N."/>
            <person name="Hoedt E.C."/>
            <person name="Astorga Alsina A.L."/>
            <person name="Woodcroft B.J."/>
            <person name="Tyson G.W."/>
            <person name="Hugenholtz P."/>
            <person name="Morrison M."/>
        </authorList>
    </citation>
    <scope>NUCLEOTIDE SEQUENCE</scope>
    <source>
        <strain evidence="2">CW153</strain>
    </source>
</reference>
<dbReference type="Proteomes" id="UP001141336">
    <property type="component" value="Unassembled WGS sequence"/>
</dbReference>
<proteinExistence type="predicted"/>
<sequence>MAATIRYGLPGTARDAYTAEFLAESKDHPAGVWMILPVNRLAETVKQDITARKIPFIPSRITTIAGFAETVVATAYPGVRILSPVEQKLIFSRIAETNPEMCRLLSPKADPADGPGKSVGFASVENLVTLYNTLRFRNAVLPKGSDRLAALASVFTAYETFCDTEQTADAPAVLRLAADAVRSGRFPLQSVYLYGIFSPKERETELLDAVRTAADRLSEFVPYAANDKIFPPQEGVPPAGNRAGAFAESVFQRLSVSPDLPIKKIGVFPDRTAELSAIAEEICCLIENGVQPGDIAVLTPEVPLYAELAGELFPDFSANGQPPEFTSSIGHPLFRSRSIAAVFSLLKTVLGNYTAPDMTTLFSYPYFSWGERYIPPRDLTWLSRAAGITGGRRQWLEYPKRLRAGFAAGMNDPGIPAPEKTELAAKVQRIDILLKKLEDVFSLLDRLGRKKRSVAEFVTVLRRILAELGYPQGHLGRRLPPEDAAAVERFSAVLADIDAAETLIQPERISPGKFYAMLFAFVRSVQSVPPAAGNPHNTVKILGFREIVHQTIPHVFLAGLTADVLPRVHPRLPFLTMAETLEAGTQTYEETLREERYAFLSAVLAGEKSVYLSAPASDEGTTKIPSAWMQMFDLPGTEWTCGELRHSASWLSEYAGRLIAEGTWEEGLDCSRLPDLSDAARRIGIETVARSGAPATVYDAVFSSHPLQEQFKARYSAAACFTVTDLERYAACPFRWYTELHLRLIPHPDPESDERPELGNVIHKTMYRLITESENFPPSQDTRDAALTDLLRIADEEFAKTGLATPKWQSLRNRYIGTPSYPGRLSEVIDHEIALAASGSVTPQELLEYPFSMTEMPGVPLPDGSELRLEGRVDRIRFSHGTYCVTDYKTGRAKTTAEIQSGRSLQLPLYLAAMEHLHPDWTRGGGTYYRIAAGAVEETDPLSRDTDCFVPGALIHAARCRAGMQQGRCQPIYDKASCEHCRERFICRFDRLRSLAGGDI</sequence>
<dbReference type="RefSeq" id="WP_268923007.1">
    <property type="nucleotide sequence ID" value="NZ_JAPTGC010000006.1"/>
</dbReference>
<accession>A0ABT4INC8</accession>
<evidence type="ECO:0000313" key="3">
    <source>
        <dbReference type="Proteomes" id="UP001141336"/>
    </source>
</evidence>
<evidence type="ECO:0000313" key="2">
    <source>
        <dbReference type="EMBL" id="MCZ0862752.1"/>
    </source>
</evidence>
<name>A0ABT4INC8_9EURY</name>